<reference evidence="1 2" key="1">
    <citation type="submission" date="2018-06" db="EMBL/GenBank/DDBJ databases">
        <title>Genomic Encyclopedia of Archaeal and Bacterial Type Strains, Phase II (KMG-II): from individual species to whole genera.</title>
        <authorList>
            <person name="Goeker M."/>
        </authorList>
    </citation>
    <scope>NUCLEOTIDE SEQUENCE [LARGE SCALE GENOMIC DNA]</scope>
    <source>
        <strain evidence="1 2">DSM 27372</strain>
    </source>
</reference>
<organism evidence="1 2">
    <name type="scientific">Pedobacter nutrimenti</name>
    <dbReference type="NCBI Taxonomy" id="1241337"/>
    <lineage>
        <taxon>Bacteria</taxon>
        <taxon>Pseudomonadati</taxon>
        <taxon>Bacteroidota</taxon>
        <taxon>Sphingobacteriia</taxon>
        <taxon>Sphingobacteriales</taxon>
        <taxon>Sphingobacteriaceae</taxon>
        <taxon>Pedobacter</taxon>
    </lineage>
</organism>
<keyword evidence="1" id="KW-0413">Isomerase</keyword>
<evidence type="ECO:0000313" key="2">
    <source>
        <dbReference type="Proteomes" id="UP000248198"/>
    </source>
</evidence>
<dbReference type="InterPro" id="IPR036237">
    <property type="entry name" value="Xyl_isomerase-like_sf"/>
</dbReference>
<dbReference type="EMBL" id="QKLU01000006">
    <property type="protein sequence ID" value="PYF72418.1"/>
    <property type="molecule type" value="Genomic_DNA"/>
</dbReference>
<accession>A0A318UNZ3</accession>
<keyword evidence="2" id="KW-1185">Reference proteome</keyword>
<evidence type="ECO:0000313" key="1">
    <source>
        <dbReference type="EMBL" id="PYF72418.1"/>
    </source>
</evidence>
<gene>
    <name evidence="1" type="ORF">B0O44_10667</name>
</gene>
<dbReference type="SUPFAM" id="SSF51658">
    <property type="entry name" value="Xylose isomerase-like"/>
    <property type="match status" value="1"/>
</dbReference>
<dbReference type="GO" id="GO:0016853">
    <property type="term" value="F:isomerase activity"/>
    <property type="evidence" value="ECO:0007669"/>
    <property type="project" value="UniProtKB-KW"/>
</dbReference>
<proteinExistence type="predicted"/>
<dbReference type="RefSeq" id="WP_110833210.1">
    <property type="nucleotide sequence ID" value="NZ_QKLU01000006.1"/>
</dbReference>
<protein>
    <submittedName>
        <fullName evidence="1">Sugar phosphate isomerase/epimerase</fullName>
    </submittedName>
</protein>
<name>A0A318UNZ3_9SPHI</name>
<sequence length="277" mass="32114">MVLDFFCPRWGFENTDWEEFLGQVKAAGFKGIEWFPYGESSDIEEVCLLLERHNLQFSIVMTVVGETPDFESYLLKLEQQLLALSQIGKNSVRPLFISAQVGREYFSEEQIHRCLSCCLGIGRDTGVPVYQETHRNKWSFAVHVMPQILEKYPELLLTLDVSHWFCVSESYLEDQQAALDRAIERARHVHARIGHSQGSQVPDPALPQYAQALEAHLKIWDKWISQRRASGAARCTMTTEFGPPPYLIQTNNKISARQQQWDLNLWMKDLLHRRYNL</sequence>
<comment type="caution">
    <text evidence="1">The sequence shown here is derived from an EMBL/GenBank/DDBJ whole genome shotgun (WGS) entry which is preliminary data.</text>
</comment>
<dbReference type="AlphaFoldDB" id="A0A318UNZ3"/>
<dbReference type="Gene3D" id="3.20.20.150">
    <property type="entry name" value="Divalent-metal-dependent TIM barrel enzymes"/>
    <property type="match status" value="1"/>
</dbReference>
<dbReference type="OrthoDB" id="2555274at2"/>
<dbReference type="Proteomes" id="UP000248198">
    <property type="component" value="Unassembled WGS sequence"/>
</dbReference>